<evidence type="ECO:0000313" key="3">
    <source>
        <dbReference type="EMBL" id="AUN96141.1"/>
    </source>
</evidence>
<dbReference type="KEGG" id="atw:C0099_15045"/>
<evidence type="ECO:0000256" key="1">
    <source>
        <dbReference type="ARBA" id="ARBA00006987"/>
    </source>
</evidence>
<evidence type="ECO:0000313" key="4">
    <source>
        <dbReference type="Proteomes" id="UP000242205"/>
    </source>
</evidence>
<evidence type="ECO:0000256" key="2">
    <source>
        <dbReference type="SAM" id="SignalP"/>
    </source>
</evidence>
<sequence length="321" mass="34716">MHIRISKCLALMMLSLGVVSQAAIADTKDYPARNVEVINQFGPGGGTDLFIRAIGQPFGDITGQSLVGISVTGGGGIPAATQFFSRRADGYTMMAIGPEEVINHAKGRIDATKFMPVARVQYDQGLFYVKSDSPIKSAQDLIDHARKSPGKLNIAMTGAAGFDETLVGLWNLRSGAELSAVPFDSGAEVISAVLGGHVDVMYEEYGPTRSMIEAGDLRPLMVFAEERLPVLPDVPTARELGVDVTLGRWRGFALKQGDEEAHADALYSVFEQAVQAKSYKDIESKSGLQYRSVLLGPDEFKTFLESEIETYRAVLQKLGHI</sequence>
<dbReference type="PANTHER" id="PTHR42928">
    <property type="entry name" value="TRICARBOXYLATE-BINDING PROTEIN"/>
    <property type="match status" value="1"/>
</dbReference>
<dbReference type="SUPFAM" id="SSF53850">
    <property type="entry name" value="Periplasmic binding protein-like II"/>
    <property type="match status" value="1"/>
</dbReference>
<dbReference type="Gene3D" id="3.40.190.150">
    <property type="entry name" value="Bordetella uptake gene, domain 1"/>
    <property type="match status" value="1"/>
</dbReference>
<organism evidence="3 4">
    <name type="scientific">Pseudazoarcus pumilus</name>
    <dbReference type="NCBI Taxonomy" id="2067960"/>
    <lineage>
        <taxon>Bacteria</taxon>
        <taxon>Pseudomonadati</taxon>
        <taxon>Pseudomonadota</taxon>
        <taxon>Betaproteobacteria</taxon>
        <taxon>Rhodocyclales</taxon>
        <taxon>Zoogloeaceae</taxon>
        <taxon>Pseudazoarcus</taxon>
    </lineage>
</organism>
<dbReference type="Proteomes" id="UP000242205">
    <property type="component" value="Chromosome"/>
</dbReference>
<reference evidence="3 4" key="1">
    <citation type="submission" date="2018-01" db="EMBL/GenBank/DDBJ databases">
        <authorList>
            <person name="Fu G.-Y."/>
        </authorList>
    </citation>
    <scope>NUCLEOTIDE SEQUENCE [LARGE SCALE GENOMIC DNA]</scope>
    <source>
        <strain evidence="3 4">SY39</strain>
    </source>
</reference>
<feature type="chain" id="PRO_5014414895" evidence="2">
    <location>
        <begin position="26"/>
        <end position="321"/>
    </location>
</feature>
<dbReference type="Pfam" id="PF03401">
    <property type="entry name" value="TctC"/>
    <property type="match status" value="1"/>
</dbReference>
<name>A0A2I6SA50_9RHOO</name>
<accession>A0A2I6SA50</accession>
<dbReference type="Gene3D" id="3.40.190.10">
    <property type="entry name" value="Periplasmic binding protein-like II"/>
    <property type="match status" value="1"/>
</dbReference>
<dbReference type="CDD" id="cd07012">
    <property type="entry name" value="PBP2_Bug_TTT"/>
    <property type="match status" value="1"/>
</dbReference>
<proteinExistence type="inferred from homology"/>
<dbReference type="InterPro" id="IPR005064">
    <property type="entry name" value="BUG"/>
</dbReference>
<gene>
    <name evidence="3" type="ORF">C0099_15045</name>
</gene>
<keyword evidence="4" id="KW-1185">Reference proteome</keyword>
<comment type="similarity">
    <text evidence="1">Belongs to the UPF0065 (bug) family.</text>
</comment>
<dbReference type="AlphaFoldDB" id="A0A2I6SA50"/>
<dbReference type="RefSeq" id="WP_102248185.1">
    <property type="nucleotide sequence ID" value="NZ_CP025682.1"/>
</dbReference>
<dbReference type="OrthoDB" id="9780943at2"/>
<dbReference type="InterPro" id="IPR042100">
    <property type="entry name" value="Bug_dom1"/>
</dbReference>
<dbReference type="PIRSF" id="PIRSF017082">
    <property type="entry name" value="YflP"/>
    <property type="match status" value="1"/>
</dbReference>
<keyword evidence="2" id="KW-0732">Signal</keyword>
<protein>
    <submittedName>
        <fullName evidence="3">Tripartite tricarboxylate transporter substrate binding protein</fullName>
    </submittedName>
</protein>
<dbReference type="PANTHER" id="PTHR42928:SF5">
    <property type="entry name" value="BLR1237 PROTEIN"/>
    <property type="match status" value="1"/>
</dbReference>
<feature type="signal peptide" evidence="2">
    <location>
        <begin position="1"/>
        <end position="25"/>
    </location>
</feature>
<dbReference type="EMBL" id="CP025682">
    <property type="protein sequence ID" value="AUN96141.1"/>
    <property type="molecule type" value="Genomic_DNA"/>
</dbReference>